<evidence type="ECO:0000256" key="4">
    <source>
        <dbReference type="ARBA" id="ARBA00022676"/>
    </source>
</evidence>
<sequence length="435" mass="48885">MPHNICMVSDFFYPNMGGVEEHIYQLSQCLIEKGHKVVVITHSYEDRKGVRWMTNGLKVYYVPAQVFYNGSILPTLFSTLPILREIFVREAISIVHCHGAFSSLGHDALFASKLVNLKSIFTDHSLFGFADASAIITNRFLEISLADVTHCICVSNIGKANTVLRGKVNSDVVYVIPNAVDSSTFKPLLPHEQPPPNDRIIVVLLSRLVYRKGVDLMTEIMPIICNKYNDVDFIIGGDGPKRLQIEEVRERFGDRIKLVGALKHSQVRDFLVQGHIFLNTSLTEAYCMAIVEAAASGLQVVSTKVGGIPEVLPSELIVLSEPTVTDLVAALDITIAARRNQTFPDPMQAHRKIALWYNWRDVARRTEVVYNSAINEPCPKDIERLRRYMKIGWLVGPLVCLLFALGRIVITFCRLYLPTKMIDEAKSFPVSKIER</sequence>
<dbReference type="EMBL" id="CAJVCH010571369">
    <property type="protein sequence ID" value="CAG7837319.1"/>
    <property type="molecule type" value="Genomic_DNA"/>
</dbReference>
<name>A0A8J2LQY8_9HEXA</name>
<keyword evidence="3" id="KW-0337">GPI-anchor biosynthesis</keyword>
<keyword evidence="4" id="KW-0328">Glycosyltransferase</keyword>
<feature type="domain" description="PIGA GPI anchor biosynthesis" evidence="8">
    <location>
        <begin position="42"/>
        <end position="131"/>
    </location>
</feature>
<dbReference type="CDD" id="cd03796">
    <property type="entry name" value="GT4_PIG-A-like"/>
    <property type="match status" value="1"/>
</dbReference>
<evidence type="ECO:0000256" key="3">
    <source>
        <dbReference type="ARBA" id="ARBA00022502"/>
    </source>
</evidence>
<dbReference type="AlphaFoldDB" id="A0A8J2LQY8"/>
<keyword evidence="7" id="KW-1133">Transmembrane helix</keyword>
<dbReference type="InterPro" id="IPR039507">
    <property type="entry name" value="PIG-A/GPI3"/>
</dbReference>
<dbReference type="Pfam" id="PF13692">
    <property type="entry name" value="Glyco_trans_1_4"/>
    <property type="match status" value="1"/>
</dbReference>
<dbReference type="OrthoDB" id="734129at2759"/>
<reference evidence="9" key="1">
    <citation type="submission" date="2021-06" db="EMBL/GenBank/DDBJ databases">
        <authorList>
            <person name="Hodson N. C."/>
            <person name="Mongue J. A."/>
            <person name="Jaron S. K."/>
        </authorList>
    </citation>
    <scope>NUCLEOTIDE SEQUENCE</scope>
</reference>
<dbReference type="GO" id="GO:0000506">
    <property type="term" value="C:glycosylphosphatidylinositol-N-acetylglucosaminyltransferase (GPI-GnT) complex"/>
    <property type="evidence" value="ECO:0007669"/>
    <property type="project" value="InterPro"/>
</dbReference>
<gene>
    <name evidence="9" type="ORF">AFUS01_LOCUS46451</name>
</gene>
<dbReference type="EC" id="2.4.1.198" evidence="2"/>
<keyword evidence="5" id="KW-0808">Transferase</keyword>
<evidence type="ECO:0000256" key="1">
    <source>
        <dbReference type="ARBA" id="ARBA00004687"/>
    </source>
</evidence>
<dbReference type="PANTHER" id="PTHR45871">
    <property type="entry name" value="N-ACETYLGLUCOSAMINYL-PHOSPHATIDYLINOSITOL BIOSYNTHETIC PROTEIN"/>
    <property type="match status" value="1"/>
</dbReference>
<dbReference type="GO" id="GO:0017176">
    <property type="term" value="F:phosphatidylinositol N-acetylglucosaminyltransferase activity"/>
    <property type="evidence" value="ECO:0007669"/>
    <property type="project" value="UniProtKB-EC"/>
</dbReference>
<comment type="pathway">
    <text evidence="1">Glycolipid biosynthesis; glycosylphosphatidylinositol-anchor biosynthesis.</text>
</comment>
<dbReference type="PANTHER" id="PTHR45871:SF1">
    <property type="entry name" value="PHOSPHATIDYLINOSITOL N-ACETYLGLUCOSAMINYLTRANSFERASE SUBUNIT A"/>
    <property type="match status" value="1"/>
</dbReference>
<dbReference type="Proteomes" id="UP000708208">
    <property type="component" value="Unassembled WGS sequence"/>
</dbReference>
<dbReference type="FunFam" id="3.40.50.2000:FF:000026">
    <property type="entry name" value="Phosphatidylinositol N-acetylglucosaminyltransferase subunit A"/>
    <property type="match status" value="1"/>
</dbReference>
<keyword evidence="7" id="KW-0472">Membrane</keyword>
<proteinExistence type="predicted"/>
<evidence type="ECO:0000313" key="10">
    <source>
        <dbReference type="Proteomes" id="UP000708208"/>
    </source>
</evidence>
<evidence type="ECO:0000259" key="8">
    <source>
        <dbReference type="Pfam" id="PF08288"/>
    </source>
</evidence>
<evidence type="ECO:0000256" key="2">
    <source>
        <dbReference type="ARBA" id="ARBA00012420"/>
    </source>
</evidence>
<dbReference type="InterPro" id="IPR013234">
    <property type="entry name" value="PIGA_GPI_anchor_biosynthesis"/>
</dbReference>
<keyword evidence="10" id="KW-1185">Reference proteome</keyword>
<protein>
    <recommendedName>
        <fullName evidence="2">phosphatidylinositol N-acetylglucosaminyltransferase</fullName>
        <ecNumber evidence="2">2.4.1.198</ecNumber>
    </recommendedName>
    <alternativeName>
        <fullName evidence="6">GlcNAc-PI synthesis protein</fullName>
    </alternativeName>
</protein>
<organism evidence="9 10">
    <name type="scientific">Allacma fusca</name>
    <dbReference type="NCBI Taxonomy" id="39272"/>
    <lineage>
        <taxon>Eukaryota</taxon>
        <taxon>Metazoa</taxon>
        <taxon>Ecdysozoa</taxon>
        <taxon>Arthropoda</taxon>
        <taxon>Hexapoda</taxon>
        <taxon>Collembola</taxon>
        <taxon>Symphypleona</taxon>
        <taxon>Sminthuridae</taxon>
        <taxon>Allacma</taxon>
    </lineage>
</organism>
<accession>A0A8J2LQY8</accession>
<dbReference type="GO" id="GO:0006506">
    <property type="term" value="P:GPI anchor biosynthetic process"/>
    <property type="evidence" value="ECO:0007669"/>
    <property type="project" value="UniProtKB-KW"/>
</dbReference>
<evidence type="ECO:0000256" key="7">
    <source>
        <dbReference type="SAM" id="Phobius"/>
    </source>
</evidence>
<keyword evidence="7" id="KW-0812">Transmembrane</keyword>
<feature type="transmembrane region" description="Helical" evidence="7">
    <location>
        <begin position="391"/>
        <end position="417"/>
    </location>
</feature>
<evidence type="ECO:0000313" key="9">
    <source>
        <dbReference type="EMBL" id="CAG7837319.1"/>
    </source>
</evidence>
<evidence type="ECO:0000256" key="5">
    <source>
        <dbReference type="ARBA" id="ARBA00022679"/>
    </source>
</evidence>
<evidence type="ECO:0000256" key="6">
    <source>
        <dbReference type="ARBA" id="ARBA00032160"/>
    </source>
</evidence>
<comment type="caution">
    <text evidence="9">The sequence shown here is derived from an EMBL/GenBank/DDBJ whole genome shotgun (WGS) entry which is preliminary data.</text>
</comment>
<dbReference type="Pfam" id="PF08288">
    <property type="entry name" value="PIGA"/>
    <property type="match status" value="1"/>
</dbReference>